<reference evidence="3 4" key="1">
    <citation type="submission" date="2019-06" db="EMBL/GenBank/DDBJ databases">
        <title>Whole genome shotgun sequence of Streptomyces cacaoi subsp. cacaoi NBRC 12748.</title>
        <authorList>
            <person name="Hosoyama A."/>
            <person name="Uohara A."/>
            <person name="Ohji S."/>
            <person name="Ichikawa N."/>
        </authorList>
    </citation>
    <scope>NUCLEOTIDE SEQUENCE [LARGE SCALE GENOMIC DNA]</scope>
    <source>
        <strain evidence="3 4">NBRC 12748</strain>
    </source>
</reference>
<dbReference type="Proteomes" id="UP000319210">
    <property type="component" value="Unassembled WGS sequence"/>
</dbReference>
<name>A0A4Y3R133_STRCI</name>
<evidence type="ECO:0008006" key="5">
    <source>
        <dbReference type="Google" id="ProtNLM"/>
    </source>
</evidence>
<evidence type="ECO:0000313" key="3">
    <source>
        <dbReference type="EMBL" id="GEB51284.1"/>
    </source>
</evidence>
<sequence>MHRSVTARPWAHAVALVVGLLLAVCTMAASGPASTTESVRSAATQQSAGPSTSEHEDGPVDCRGRRSARALTSPPAPVERPVLHTEPAPREDPARRHAPFPGLGCGGLPWHRQVEVPVLHQVFRL</sequence>
<accession>A0A4Y3R133</accession>
<keyword evidence="2" id="KW-0732">Signal</keyword>
<feature type="compositionally biased region" description="Polar residues" evidence="1">
    <location>
        <begin position="32"/>
        <end position="52"/>
    </location>
</feature>
<protein>
    <recommendedName>
        <fullName evidence="5">Secreted protein</fullName>
    </recommendedName>
</protein>
<evidence type="ECO:0000256" key="1">
    <source>
        <dbReference type="SAM" id="MobiDB-lite"/>
    </source>
</evidence>
<dbReference type="RefSeq" id="WP_086814270.1">
    <property type="nucleotide sequence ID" value="NZ_JABELW010000178.1"/>
</dbReference>
<dbReference type="EMBL" id="BJMM01000019">
    <property type="protein sequence ID" value="GEB51284.1"/>
    <property type="molecule type" value="Genomic_DNA"/>
</dbReference>
<feature type="signal peptide" evidence="2">
    <location>
        <begin position="1"/>
        <end position="28"/>
    </location>
</feature>
<gene>
    <name evidence="3" type="ORF">SCA03_38350</name>
</gene>
<proteinExistence type="predicted"/>
<feature type="chain" id="PRO_5021280488" description="Secreted protein" evidence="2">
    <location>
        <begin position="29"/>
        <end position="125"/>
    </location>
</feature>
<evidence type="ECO:0000256" key="2">
    <source>
        <dbReference type="SAM" id="SignalP"/>
    </source>
</evidence>
<comment type="caution">
    <text evidence="3">The sequence shown here is derived from an EMBL/GenBank/DDBJ whole genome shotgun (WGS) entry which is preliminary data.</text>
</comment>
<evidence type="ECO:0000313" key="4">
    <source>
        <dbReference type="Proteomes" id="UP000319210"/>
    </source>
</evidence>
<feature type="compositionally biased region" description="Basic and acidic residues" evidence="1">
    <location>
        <begin position="53"/>
        <end position="64"/>
    </location>
</feature>
<feature type="compositionally biased region" description="Basic and acidic residues" evidence="1">
    <location>
        <begin position="81"/>
        <end position="95"/>
    </location>
</feature>
<keyword evidence="4" id="KW-1185">Reference proteome</keyword>
<feature type="region of interest" description="Disordered" evidence="1">
    <location>
        <begin position="32"/>
        <end position="100"/>
    </location>
</feature>
<organism evidence="3 4">
    <name type="scientific">Streptomyces cacaoi</name>
    <dbReference type="NCBI Taxonomy" id="1898"/>
    <lineage>
        <taxon>Bacteria</taxon>
        <taxon>Bacillati</taxon>
        <taxon>Actinomycetota</taxon>
        <taxon>Actinomycetes</taxon>
        <taxon>Kitasatosporales</taxon>
        <taxon>Streptomycetaceae</taxon>
        <taxon>Streptomyces</taxon>
    </lineage>
</organism>
<dbReference type="AlphaFoldDB" id="A0A4Y3R133"/>